<reference evidence="2" key="1">
    <citation type="submission" date="2025-08" db="UniProtKB">
        <authorList>
            <consortium name="RefSeq"/>
        </authorList>
    </citation>
    <scope>IDENTIFICATION</scope>
</reference>
<accession>A0AAJ7W097</accession>
<dbReference type="GeneID" id="107266728"/>
<keyword evidence="1" id="KW-1185">Reference proteome</keyword>
<sequence length="185" mass="20578">MCTMSRFGIVTPISAIFLIAVAGCIYAAPTQYQNEIMEADPRVYSQPELAEALARHYEALAVSAGGTGPRNLDGIGGGHLLRQTRRGLDSLSGATFGENKRFDSLSGATFGTQKRNFDEIDRSAFNGFVKKNFDEIDRSSFDSFVKRNFDEIDRVGWGGFVKRRLLDAYLRNNKNNNINSVNEQH</sequence>
<evidence type="ECO:0000313" key="2">
    <source>
        <dbReference type="RefSeq" id="XP_024939798.1"/>
    </source>
</evidence>
<dbReference type="AlphaFoldDB" id="A0AAJ7W097"/>
<dbReference type="Proteomes" id="UP000694920">
    <property type="component" value="Unplaced"/>
</dbReference>
<name>A0AAJ7W097_CEPCN</name>
<protein>
    <submittedName>
        <fullName evidence="2">Orcokinin peptides type B isoform X2</fullName>
    </submittedName>
</protein>
<proteinExistence type="predicted"/>
<dbReference type="PROSITE" id="PS51257">
    <property type="entry name" value="PROKAR_LIPOPROTEIN"/>
    <property type="match status" value="1"/>
</dbReference>
<evidence type="ECO:0000313" key="1">
    <source>
        <dbReference type="Proteomes" id="UP000694920"/>
    </source>
</evidence>
<gene>
    <name evidence="2" type="primary">LOC107266728</name>
</gene>
<dbReference type="RefSeq" id="XP_024939798.1">
    <property type="nucleotide sequence ID" value="XM_025084030.1"/>
</dbReference>
<organism evidence="1 2">
    <name type="scientific">Cephus cinctus</name>
    <name type="common">Wheat stem sawfly</name>
    <dbReference type="NCBI Taxonomy" id="211228"/>
    <lineage>
        <taxon>Eukaryota</taxon>
        <taxon>Metazoa</taxon>
        <taxon>Ecdysozoa</taxon>
        <taxon>Arthropoda</taxon>
        <taxon>Hexapoda</taxon>
        <taxon>Insecta</taxon>
        <taxon>Pterygota</taxon>
        <taxon>Neoptera</taxon>
        <taxon>Endopterygota</taxon>
        <taxon>Hymenoptera</taxon>
        <taxon>Cephoidea</taxon>
        <taxon>Cephidae</taxon>
        <taxon>Cephus</taxon>
    </lineage>
</organism>